<dbReference type="GO" id="GO:0022857">
    <property type="term" value="F:transmembrane transporter activity"/>
    <property type="evidence" value="ECO:0007669"/>
    <property type="project" value="TreeGrafter"/>
</dbReference>
<evidence type="ECO:0000256" key="2">
    <source>
        <dbReference type="ARBA" id="ARBA00022475"/>
    </source>
</evidence>
<feature type="transmembrane region" description="Helical" evidence="7">
    <location>
        <begin position="176"/>
        <end position="197"/>
    </location>
</feature>
<dbReference type="PANTHER" id="PTHR33362:SF5">
    <property type="entry name" value="C4-DICARBOXYLATE TRAP TRANSPORTER LARGE PERMEASE PROTEIN DCTM"/>
    <property type="match status" value="1"/>
</dbReference>
<evidence type="ECO:0000259" key="8">
    <source>
        <dbReference type="Pfam" id="PF06808"/>
    </source>
</evidence>
<dbReference type="EMBL" id="DVHU01000025">
    <property type="protein sequence ID" value="HIR92389.1"/>
    <property type="molecule type" value="Genomic_DNA"/>
</dbReference>
<evidence type="ECO:0000313" key="9">
    <source>
        <dbReference type="EMBL" id="HIR92389.1"/>
    </source>
</evidence>
<feature type="transmembrane region" description="Helical" evidence="7">
    <location>
        <begin position="245"/>
        <end position="264"/>
    </location>
</feature>
<comment type="subcellular location">
    <subcellularLocation>
        <location evidence="1">Cell inner membrane</location>
        <topology evidence="1">Multi-pass membrane protein</topology>
    </subcellularLocation>
</comment>
<sequence length="428" mass="44319">MIAAILFIVFAVLLILGTPIAVCLGFSSLAAMIVQGAGRPLETIMSSLPRLVSSSTSKFVLLSIPFFILSGVIMEKAQISAKLIRLAEAMVGHIKGGVAMVCVIVSCFFAAISGSGPATVAALGLIMVPAMIKSGYSPAFSAALMAASGAIGVIIPPSITFVVYGSIADTSISDLFIAGVVPGLIMGAALLLTALLIGRKTELKTLPKASGKERLAAFKDAFWGLLMPVIILGGIYGGIFTPTEAAAVAAVYGLFVGLVIYKTVKLKQLYAILIDTVSTTATIMFITAAATLFAYVLTRARLDVAISSALVNITGGSTIIFFLIVNIILLIAGCFLDSTSALYIFVPLFVPVAEALGVNLIHLGVVMIVNLAIGLYTPPVGVNLYVACGVGKVDLKTISKSVIPLIVASIVVLLIVTYIPQISTLFVG</sequence>
<reference evidence="9" key="2">
    <citation type="journal article" date="2021" name="PeerJ">
        <title>Extensive microbial diversity within the chicken gut microbiome revealed by metagenomics and culture.</title>
        <authorList>
            <person name="Gilroy R."/>
            <person name="Ravi A."/>
            <person name="Getino M."/>
            <person name="Pursley I."/>
            <person name="Horton D.L."/>
            <person name="Alikhan N.F."/>
            <person name="Baker D."/>
            <person name="Gharbi K."/>
            <person name="Hall N."/>
            <person name="Watson M."/>
            <person name="Adriaenssens E.M."/>
            <person name="Foster-Nyarko E."/>
            <person name="Jarju S."/>
            <person name="Secka A."/>
            <person name="Antonio M."/>
            <person name="Oren A."/>
            <person name="Chaudhuri R.R."/>
            <person name="La Ragione R."/>
            <person name="Hildebrand F."/>
            <person name="Pallen M.J."/>
        </authorList>
    </citation>
    <scope>NUCLEOTIDE SEQUENCE</scope>
    <source>
        <strain evidence="9">ChiSxjej1B13-7041</strain>
    </source>
</reference>
<dbReference type="InterPro" id="IPR004681">
    <property type="entry name" value="TRAP_DctM"/>
</dbReference>
<feature type="transmembrane region" description="Helical" evidence="7">
    <location>
        <begin position="52"/>
        <end position="73"/>
    </location>
</feature>
<evidence type="ECO:0000313" key="10">
    <source>
        <dbReference type="Proteomes" id="UP000886841"/>
    </source>
</evidence>
<accession>A0A9D1EIV7</accession>
<evidence type="ECO:0000256" key="5">
    <source>
        <dbReference type="ARBA" id="ARBA00022989"/>
    </source>
</evidence>
<dbReference type="NCBIfam" id="TIGR00786">
    <property type="entry name" value="dctM"/>
    <property type="match status" value="1"/>
</dbReference>
<keyword evidence="2" id="KW-1003">Cell membrane</keyword>
<feature type="transmembrane region" description="Helical" evidence="7">
    <location>
        <begin position="342"/>
        <end position="361"/>
    </location>
</feature>
<keyword evidence="4 7" id="KW-0812">Transmembrane</keyword>
<evidence type="ECO:0000256" key="1">
    <source>
        <dbReference type="ARBA" id="ARBA00004429"/>
    </source>
</evidence>
<dbReference type="GO" id="GO:0005886">
    <property type="term" value="C:plasma membrane"/>
    <property type="evidence" value="ECO:0007669"/>
    <property type="project" value="UniProtKB-SubCell"/>
</dbReference>
<dbReference type="Proteomes" id="UP000886841">
    <property type="component" value="Unassembled WGS sequence"/>
</dbReference>
<evidence type="ECO:0000256" key="4">
    <source>
        <dbReference type="ARBA" id="ARBA00022692"/>
    </source>
</evidence>
<evidence type="ECO:0000256" key="7">
    <source>
        <dbReference type="SAM" id="Phobius"/>
    </source>
</evidence>
<dbReference type="PANTHER" id="PTHR33362">
    <property type="entry name" value="SIALIC ACID TRAP TRANSPORTER PERMEASE PROTEIN SIAT-RELATED"/>
    <property type="match status" value="1"/>
</dbReference>
<dbReference type="Pfam" id="PF06808">
    <property type="entry name" value="DctM"/>
    <property type="match status" value="1"/>
</dbReference>
<feature type="transmembrane region" description="Helical" evidence="7">
    <location>
        <begin position="402"/>
        <end position="419"/>
    </location>
</feature>
<feature type="transmembrane region" description="Helical" evidence="7">
    <location>
        <begin position="218"/>
        <end position="239"/>
    </location>
</feature>
<evidence type="ECO:0000256" key="3">
    <source>
        <dbReference type="ARBA" id="ARBA00022519"/>
    </source>
</evidence>
<keyword evidence="3" id="KW-0997">Cell inner membrane</keyword>
<feature type="transmembrane region" description="Helical" evidence="7">
    <location>
        <begin position="309"/>
        <end position="335"/>
    </location>
</feature>
<protein>
    <submittedName>
        <fullName evidence="9">TRAP transporter large permease</fullName>
    </submittedName>
</protein>
<feature type="domain" description="TRAP C4-dicarboxylate transport system permease DctM subunit" evidence="8">
    <location>
        <begin position="7"/>
        <end position="422"/>
    </location>
</feature>
<name>A0A9D1EIV7_9FIRM</name>
<feature type="transmembrane region" description="Helical" evidence="7">
    <location>
        <begin position="276"/>
        <end position="297"/>
    </location>
</feature>
<dbReference type="PIRSF" id="PIRSF006066">
    <property type="entry name" value="HI0050"/>
    <property type="match status" value="1"/>
</dbReference>
<proteinExistence type="predicted"/>
<keyword evidence="5 7" id="KW-1133">Transmembrane helix</keyword>
<gene>
    <name evidence="9" type="ORF">IAB98_03075</name>
</gene>
<organism evidence="9 10">
    <name type="scientific">Candidatus Egerieimonas intestinavium</name>
    <dbReference type="NCBI Taxonomy" id="2840777"/>
    <lineage>
        <taxon>Bacteria</taxon>
        <taxon>Bacillati</taxon>
        <taxon>Bacillota</taxon>
        <taxon>Clostridia</taxon>
        <taxon>Lachnospirales</taxon>
        <taxon>Lachnospiraceae</taxon>
        <taxon>Lachnospiraceae incertae sedis</taxon>
        <taxon>Candidatus Egerieimonas</taxon>
    </lineage>
</organism>
<comment type="caution">
    <text evidence="9">The sequence shown here is derived from an EMBL/GenBank/DDBJ whole genome shotgun (WGS) entry which is preliminary data.</text>
</comment>
<reference evidence="9" key="1">
    <citation type="submission" date="2020-10" db="EMBL/GenBank/DDBJ databases">
        <authorList>
            <person name="Gilroy R."/>
        </authorList>
    </citation>
    <scope>NUCLEOTIDE SEQUENCE</scope>
    <source>
        <strain evidence="9">ChiSxjej1B13-7041</strain>
    </source>
</reference>
<dbReference type="AlphaFoldDB" id="A0A9D1EIV7"/>
<evidence type="ECO:0000256" key="6">
    <source>
        <dbReference type="ARBA" id="ARBA00023136"/>
    </source>
</evidence>
<keyword evidence="6 7" id="KW-0472">Membrane</keyword>
<feature type="transmembrane region" description="Helical" evidence="7">
    <location>
        <begin position="367"/>
        <end position="390"/>
    </location>
</feature>
<dbReference type="InterPro" id="IPR010656">
    <property type="entry name" value="DctM"/>
</dbReference>
<feature type="transmembrane region" description="Helical" evidence="7">
    <location>
        <begin position="143"/>
        <end position="164"/>
    </location>
</feature>